<reference evidence="7 8" key="1">
    <citation type="submission" date="2024-10" db="EMBL/GenBank/DDBJ databases">
        <title>The Natural Products Discovery Center: Release of the First 8490 Sequenced Strains for Exploring Actinobacteria Biosynthetic Diversity.</title>
        <authorList>
            <person name="Kalkreuter E."/>
            <person name="Kautsar S.A."/>
            <person name="Yang D."/>
            <person name="Bader C.D."/>
            <person name="Teijaro C.N."/>
            <person name="Fluegel L."/>
            <person name="Davis C.M."/>
            <person name="Simpson J.R."/>
            <person name="Lauterbach L."/>
            <person name="Steele A.D."/>
            <person name="Gui C."/>
            <person name="Meng S."/>
            <person name="Li G."/>
            <person name="Viehrig K."/>
            <person name="Ye F."/>
            <person name="Su P."/>
            <person name="Kiefer A.F."/>
            <person name="Nichols A."/>
            <person name="Cepeda A.J."/>
            <person name="Yan W."/>
            <person name="Fan B."/>
            <person name="Jiang Y."/>
            <person name="Adhikari A."/>
            <person name="Zheng C.-J."/>
            <person name="Schuster L."/>
            <person name="Cowan T.M."/>
            <person name="Smanski M.J."/>
            <person name="Chevrette M.G."/>
            <person name="De Carvalho L.P.S."/>
            <person name="Shen B."/>
        </authorList>
    </citation>
    <scope>NUCLEOTIDE SEQUENCE [LARGE SCALE GENOMIC DNA]</scope>
    <source>
        <strain evidence="7 8">NPDC002593</strain>
    </source>
</reference>
<dbReference type="RefSeq" id="WP_387403212.1">
    <property type="nucleotide sequence ID" value="NZ_JBIAQY010000003.1"/>
</dbReference>
<name>A0ABW6RVK9_9NOCA</name>
<dbReference type="PANTHER" id="PTHR30168">
    <property type="entry name" value="PUTATIVE MEMBRANE PROTEIN YPFJ"/>
    <property type="match status" value="1"/>
</dbReference>
<evidence type="ECO:0000256" key="6">
    <source>
        <dbReference type="SAM" id="Phobius"/>
    </source>
</evidence>
<feature type="region of interest" description="Disordered" evidence="5">
    <location>
        <begin position="1"/>
        <end position="39"/>
    </location>
</feature>
<keyword evidence="3 6" id="KW-1133">Transmembrane helix</keyword>
<feature type="compositionally biased region" description="Polar residues" evidence="5">
    <location>
        <begin position="75"/>
        <end position="89"/>
    </location>
</feature>
<accession>A0ABW6RVK9</accession>
<organism evidence="7 8">
    <name type="scientific">Nocardia jiangxiensis</name>
    <dbReference type="NCBI Taxonomy" id="282685"/>
    <lineage>
        <taxon>Bacteria</taxon>
        <taxon>Bacillati</taxon>
        <taxon>Actinomycetota</taxon>
        <taxon>Actinomycetes</taxon>
        <taxon>Mycobacteriales</taxon>
        <taxon>Nocardiaceae</taxon>
        <taxon>Nocardia</taxon>
    </lineage>
</organism>
<feature type="compositionally biased region" description="Pro residues" evidence="5">
    <location>
        <begin position="1"/>
        <end position="30"/>
    </location>
</feature>
<feature type="compositionally biased region" description="Low complexity" evidence="5">
    <location>
        <begin position="90"/>
        <end position="131"/>
    </location>
</feature>
<evidence type="ECO:0000256" key="1">
    <source>
        <dbReference type="ARBA" id="ARBA00004167"/>
    </source>
</evidence>
<protein>
    <submittedName>
        <fullName evidence="7">Neutral zinc metallopeptidase</fullName>
    </submittedName>
</protein>
<comment type="caution">
    <text evidence="7">The sequence shown here is derived from an EMBL/GenBank/DDBJ whole genome shotgun (WGS) entry which is preliminary data.</text>
</comment>
<feature type="region of interest" description="Disordered" evidence="5">
    <location>
        <begin position="74"/>
        <end position="131"/>
    </location>
</feature>
<comment type="subcellular location">
    <subcellularLocation>
        <location evidence="1">Membrane</location>
        <topology evidence="1">Single-pass membrane protein</topology>
    </subcellularLocation>
</comment>
<dbReference type="Proteomes" id="UP001601992">
    <property type="component" value="Unassembled WGS sequence"/>
</dbReference>
<dbReference type="InterPro" id="IPR007343">
    <property type="entry name" value="Uncharacterised_pept_Zn_put"/>
</dbReference>
<dbReference type="EMBL" id="JBIAQY010000003">
    <property type="protein sequence ID" value="MFF3568051.1"/>
    <property type="molecule type" value="Genomic_DNA"/>
</dbReference>
<evidence type="ECO:0000313" key="8">
    <source>
        <dbReference type="Proteomes" id="UP001601992"/>
    </source>
</evidence>
<evidence type="ECO:0000313" key="7">
    <source>
        <dbReference type="EMBL" id="MFF3568051.1"/>
    </source>
</evidence>
<keyword evidence="2 6" id="KW-0812">Transmembrane</keyword>
<dbReference type="Pfam" id="PF04228">
    <property type="entry name" value="Zn_peptidase"/>
    <property type="match status" value="1"/>
</dbReference>
<feature type="transmembrane region" description="Helical" evidence="6">
    <location>
        <begin position="43"/>
        <end position="66"/>
    </location>
</feature>
<proteinExistence type="predicted"/>
<dbReference type="PANTHER" id="PTHR30168:SF0">
    <property type="entry name" value="INNER MEMBRANE PROTEIN"/>
    <property type="match status" value="1"/>
</dbReference>
<evidence type="ECO:0000256" key="2">
    <source>
        <dbReference type="ARBA" id="ARBA00022692"/>
    </source>
</evidence>
<keyword evidence="4 6" id="KW-0472">Membrane</keyword>
<gene>
    <name evidence="7" type="ORF">ACFYXQ_09765</name>
</gene>
<evidence type="ECO:0000256" key="5">
    <source>
        <dbReference type="SAM" id="MobiDB-lite"/>
    </source>
</evidence>
<keyword evidence="8" id="KW-1185">Reference proteome</keyword>
<evidence type="ECO:0000256" key="4">
    <source>
        <dbReference type="ARBA" id="ARBA00023136"/>
    </source>
</evidence>
<sequence length="370" mass="39451">MGPPPGPRPAYGAPLPPAGYPRRPLPPLPPAGYHGRPPSSGGAGGAIIAVIVVLFVFGMVASLVVFATMAEQDNDSTSASGITPSYSYPSTADETTTAATSSETATTSRNVTASRTALAAPTTTAAAGPTPVAATATNPLFANQNNGLINIRCSLPPWAANSAAATAFFDAASTCLGKMWQPMLQAQNLPFHSPRVAAPAHSADASSPCSSSGNFAAYFCSANDTIYMPLDTIQTDAYGSRWYVYLEVFAHEYGHHIQALSGIMDRQAQEREDAGARSDKGLELSRRTELEAQCFAGMFVGSSLYARLFTNDQAVFMQRDQYTRGDESQKTDMHDHGVGRHYGDWFVNVGEKYNRVWRCNTWTAPSSEVS</sequence>
<evidence type="ECO:0000256" key="3">
    <source>
        <dbReference type="ARBA" id="ARBA00022989"/>
    </source>
</evidence>